<dbReference type="AlphaFoldDB" id="A0A2N9QRS2"/>
<accession>A0A2N9QRS2</accession>
<protein>
    <submittedName>
        <fullName evidence="1">Phospholipid/cholesterol/gamma-HCH transport system substrate-binding protein</fullName>
    </submittedName>
</protein>
<dbReference type="PANTHER" id="PTHR33371:SF4">
    <property type="entry name" value="INTERMEMBRANE PHOSPHOLIPID TRANSPORT SYSTEM BINDING PROTEIN MLAD"/>
    <property type="match status" value="1"/>
</dbReference>
<evidence type="ECO:0000313" key="1">
    <source>
        <dbReference type="EMBL" id="SNR86115.1"/>
    </source>
</evidence>
<dbReference type="KEGG" id="pje:CRM71_14225"/>
<reference evidence="1 2" key="1">
    <citation type="submission" date="2017-06" db="EMBL/GenBank/DDBJ databases">
        <authorList>
            <person name="Varghese N."/>
            <person name="Submissions S."/>
        </authorList>
    </citation>
    <scope>NUCLEOTIDE SEQUENCE [LARGE SCALE GENOMIC DNA]</scope>
    <source>
        <strain evidence="1 2">DSM 26989</strain>
    </source>
</reference>
<name>A0A2N9QRS2_9BACT</name>
<dbReference type="RefSeq" id="WP_089366279.1">
    <property type="nucleotide sequence ID" value="NZ_CP023864.1"/>
</dbReference>
<proteinExistence type="predicted"/>
<dbReference type="EMBL" id="FZNZ01000015">
    <property type="protein sequence ID" value="SNR86115.1"/>
    <property type="molecule type" value="Genomic_DNA"/>
</dbReference>
<sequence length="326" mass="35171">MKKVFTPQVKIAVVALLAIVVLFFGIQFLKGLSLFSNDAHYRIKFNDITGLSTSTPVYARGFKVGVVRDIDYNYDKLGESITVDIDVDKTMKVPEGTTAEIISDIMGNVKVVLKLGDSKKLLAANGWIDGCINDGTLGDIKGMVPAIQKMLPKVDSILGSVNSLLADPALRTSLHNVEDITTNLTTTSRELNQLLAQANGALPTVVGKAGRVMDNANGVMLNANKGITEARGAIRGANTMMGNLNNKVNELDIATTMAKVNATIDNMNAFTAKLNSNEGTLGLMLNDANLYNNLNNTVRTADSLLTNVKAHPKRYVHFSLFGRKDK</sequence>
<evidence type="ECO:0000313" key="2">
    <source>
        <dbReference type="Proteomes" id="UP000198427"/>
    </source>
</evidence>
<dbReference type="Proteomes" id="UP000198427">
    <property type="component" value="Unassembled WGS sequence"/>
</dbReference>
<dbReference type="InterPro" id="IPR003399">
    <property type="entry name" value="Mce/MlaD"/>
</dbReference>
<dbReference type="InterPro" id="IPR052336">
    <property type="entry name" value="MlaD_Phospholipid_Transporter"/>
</dbReference>
<dbReference type="Pfam" id="PF02470">
    <property type="entry name" value="MlaD"/>
    <property type="match status" value="1"/>
</dbReference>
<gene>
    <name evidence="1" type="ORF">SAMN06265364_11524</name>
</gene>
<dbReference type="PANTHER" id="PTHR33371">
    <property type="entry name" value="INTERMEMBRANE PHOSPHOLIPID TRANSPORT SYSTEM BINDING PROTEIN MLAD-RELATED"/>
    <property type="match status" value="1"/>
</dbReference>
<organism evidence="1 2">
    <name type="scientific">Prevotella jejuni</name>
    <dbReference type="NCBI Taxonomy" id="1177574"/>
    <lineage>
        <taxon>Bacteria</taxon>
        <taxon>Pseudomonadati</taxon>
        <taxon>Bacteroidota</taxon>
        <taxon>Bacteroidia</taxon>
        <taxon>Bacteroidales</taxon>
        <taxon>Prevotellaceae</taxon>
        <taxon>Prevotella</taxon>
    </lineage>
</organism>
<comment type="caution">
    <text evidence="1">The sequence shown here is derived from an EMBL/GenBank/DDBJ whole genome shotgun (WGS) entry which is preliminary data.</text>
</comment>
<dbReference type="OrthoDB" id="9769132at2"/>
<keyword evidence="2" id="KW-1185">Reference proteome</keyword>
<dbReference type="GeneID" id="94030467"/>